<comment type="caution">
    <text evidence="2">The sequence shown here is derived from an EMBL/GenBank/DDBJ whole genome shotgun (WGS) entry which is preliminary data.</text>
</comment>
<name>A0ABV7CM07_9GAMM</name>
<feature type="transmembrane region" description="Helical" evidence="1">
    <location>
        <begin position="7"/>
        <end position="28"/>
    </location>
</feature>
<organism evidence="2 3">
    <name type="scientific">Pseudoalteromonas fenneropenaei</name>
    <dbReference type="NCBI Taxonomy" id="1737459"/>
    <lineage>
        <taxon>Bacteria</taxon>
        <taxon>Pseudomonadati</taxon>
        <taxon>Pseudomonadota</taxon>
        <taxon>Gammaproteobacteria</taxon>
        <taxon>Alteromonadales</taxon>
        <taxon>Pseudoalteromonadaceae</taxon>
        <taxon>Pseudoalteromonas</taxon>
    </lineage>
</organism>
<dbReference type="Proteomes" id="UP001595453">
    <property type="component" value="Unassembled WGS sequence"/>
</dbReference>
<keyword evidence="1" id="KW-0472">Membrane</keyword>
<keyword evidence="1" id="KW-0812">Transmembrane</keyword>
<sequence>MPAVKLIHVLHAIICCGLALILLGHYFITSNTLAHLGPLGFVISAGCIAFGLILSLPTKIYLTILLMRREKPVDR</sequence>
<evidence type="ECO:0000256" key="1">
    <source>
        <dbReference type="SAM" id="Phobius"/>
    </source>
</evidence>
<evidence type="ECO:0000313" key="3">
    <source>
        <dbReference type="Proteomes" id="UP001595453"/>
    </source>
</evidence>
<dbReference type="RefSeq" id="WP_377125535.1">
    <property type="nucleotide sequence ID" value="NZ_JBHRSD010000026.1"/>
</dbReference>
<gene>
    <name evidence="2" type="ORF">ACFOEE_14255</name>
</gene>
<proteinExistence type="predicted"/>
<accession>A0ABV7CM07</accession>
<protein>
    <submittedName>
        <fullName evidence="2">Uncharacterized protein</fullName>
    </submittedName>
</protein>
<dbReference type="EMBL" id="JBHRSD010000026">
    <property type="protein sequence ID" value="MFC3033684.1"/>
    <property type="molecule type" value="Genomic_DNA"/>
</dbReference>
<keyword evidence="1" id="KW-1133">Transmembrane helix</keyword>
<reference evidence="3" key="1">
    <citation type="journal article" date="2019" name="Int. J. Syst. Evol. Microbiol.">
        <title>The Global Catalogue of Microorganisms (GCM) 10K type strain sequencing project: providing services to taxonomists for standard genome sequencing and annotation.</title>
        <authorList>
            <consortium name="The Broad Institute Genomics Platform"/>
            <consortium name="The Broad Institute Genome Sequencing Center for Infectious Disease"/>
            <person name="Wu L."/>
            <person name="Ma J."/>
        </authorList>
    </citation>
    <scope>NUCLEOTIDE SEQUENCE [LARGE SCALE GENOMIC DNA]</scope>
    <source>
        <strain evidence="3">KCTC 42730</strain>
    </source>
</reference>
<keyword evidence="3" id="KW-1185">Reference proteome</keyword>
<feature type="transmembrane region" description="Helical" evidence="1">
    <location>
        <begin position="40"/>
        <end position="62"/>
    </location>
</feature>
<evidence type="ECO:0000313" key="2">
    <source>
        <dbReference type="EMBL" id="MFC3033684.1"/>
    </source>
</evidence>